<accession>A0AAF0URI9</accession>
<gene>
    <name evidence="1" type="ORF">MTR67_043211</name>
</gene>
<keyword evidence="2" id="KW-1185">Reference proteome</keyword>
<organism evidence="1 2">
    <name type="scientific">Solanum verrucosum</name>
    <dbReference type="NCBI Taxonomy" id="315347"/>
    <lineage>
        <taxon>Eukaryota</taxon>
        <taxon>Viridiplantae</taxon>
        <taxon>Streptophyta</taxon>
        <taxon>Embryophyta</taxon>
        <taxon>Tracheophyta</taxon>
        <taxon>Spermatophyta</taxon>
        <taxon>Magnoliopsida</taxon>
        <taxon>eudicotyledons</taxon>
        <taxon>Gunneridae</taxon>
        <taxon>Pentapetalae</taxon>
        <taxon>asterids</taxon>
        <taxon>lamiids</taxon>
        <taxon>Solanales</taxon>
        <taxon>Solanaceae</taxon>
        <taxon>Solanoideae</taxon>
        <taxon>Solaneae</taxon>
        <taxon>Solanum</taxon>
    </lineage>
</organism>
<evidence type="ECO:0000313" key="2">
    <source>
        <dbReference type="Proteomes" id="UP001234989"/>
    </source>
</evidence>
<evidence type="ECO:0000313" key="1">
    <source>
        <dbReference type="EMBL" id="WMV49826.1"/>
    </source>
</evidence>
<dbReference type="Proteomes" id="UP001234989">
    <property type="component" value="Chromosome 10"/>
</dbReference>
<dbReference type="EMBL" id="CP133621">
    <property type="protein sequence ID" value="WMV49826.1"/>
    <property type="molecule type" value="Genomic_DNA"/>
</dbReference>
<reference evidence="1" key="1">
    <citation type="submission" date="2023-08" db="EMBL/GenBank/DDBJ databases">
        <title>A de novo genome assembly of Solanum verrucosum Schlechtendal, a Mexican diploid species geographically isolated from the other diploid A-genome species in potato relatives.</title>
        <authorList>
            <person name="Hosaka K."/>
        </authorList>
    </citation>
    <scope>NUCLEOTIDE SEQUENCE</scope>
    <source>
        <tissue evidence="1">Young leaves</tissue>
    </source>
</reference>
<name>A0AAF0URI9_SOLVR</name>
<dbReference type="AlphaFoldDB" id="A0AAF0URI9"/>
<proteinExistence type="predicted"/>
<protein>
    <submittedName>
        <fullName evidence="1">Uncharacterized protein</fullName>
    </submittedName>
</protein>
<sequence length="36" mass="4527">MRLNRRWKWYRFDRKIFLCILICVVAMLISKQSIPK</sequence>